<dbReference type="EMBL" id="CP001744">
    <property type="protein sequence ID" value="ADG68371.1"/>
    <property type="molecule type" value="Genomic_DNA"/>
</dbReference>
<dbReference type="HOGENOM" id="CLU_113730_5_2_0"/>
<gene>
    <name evidence="2" type="ordered locus">Plim_2546</name>
</gene>
<organism evidence="2 3">
    <name type="scientific">Planctopirus limnophila (strain ATCC 43296 / DSM 3776 / IFAM 1008 / Mu 290)</name>
    <name type="common">Planctomyces limnophilus</name>
    <dbReference type="NCBI Taxonomy" id="521674"/>
    <lineage>
        <taxon>Bacteria</taxon>
        <taxon>Pseudomonadati</taxon>
        <taxon>Planctomycetota</taxon>
        <taxon>Planctomycetia</taxon>
        <taxon>Planctomycetales</taxon>
        <taxon>Planctomycetaceae</taxon>
        <taxon>Planctopirus</taxon>
    </lineage>
</organism>
<evidence type="ECO:0000313" key="2">
    <source>
        <dbReference type="EMBL" id="ADG68371.1"/>
    </source>
</evidence>
<dbReference type="AlphaFoldDB" id="D5SPZ6"/>
<sequence length="159" mass="16887">MWVFALRSWVGQISPARFPTVVFSVVAILSSMSCGCGSSVSDLPPLGKVSGVVTLDGKPLANARVQFQPPDSRASEGMTDENGAYTLRFDLTNYGAKVGPHVVSVTTRTDGYAKPPQNGQEGEWVKGQPESVPAKYLKPGALTAEVKAGSNTINFELKN</sequence>
<dbReference type="KEGG" id="plm:Plim_2546"/>
<evidence type="ECO:0000256" key="1">
    <source>
        <dbReference type="SAM" id="MobiDB-lite"/>
    </source>
</evidence>
<protein>
    <recommendedName>
        <fullName evidence="4">Carboxypeptidase regulatory-like domain-containing protein</fullName>
    </recommendedName>
</protein>
<dbReference type="Proteomes" id="UP000002220">
    <property type="component" value="Chromosome"/>
</dbReference>
<evidence type="ECO:0000313" key="3">
    <source>
        <dbReference type="Proteomes" id="UP000002220"/>
    </source>
</evidence>
<reference evidence="2 3" key="1">
    <citation type="journal article" date="2010" name="Stand. Genomic Sci.">
        <title>Complete genome sequence of Planctomyces limnophilus type strain (Mu 290).</title>
        <authorList>
            <person name="Labutti K."/>
            <person name="Sikorski J."/>
            <person name="Schneider S."/>
            <person name="Nolan M."/>
            <person name="Lucas S."/>
            <person name="Glavina Del Rio T."/>
            <person name="Tice H."/>
            <person name="Cheng J.F."/>
            <person name="Goodwin L."/>
            <person name="Pitluck S."/>
            <person name="Liolios K."/>
            <person name="Ivanova N."/>
            <person name="Mavromatis K."/>
            <person name="Mikhailova N."/>
            <person name="Pati A."/>
            <person name="Chen A."/>
            <person name="Palaniappan K."/>
            <person name="Land M."/>
            <person name="Hauser L."/>
            <person name="Chang Y.J."/>
            <person name="Jeffries C.D."/>
            <person name="Tindall B.J."/>
            <person name="Rohde M."/>
            <person name="Goker M."/>
            <person name="Woyke T."/>
            <person name="Bristow J."/>
            <person name="Eisen J.A."/>
            <person name="Markowitz V."/>
            <person name="Hugenholtz P."/>
            <person name="Kyrpides N.C."/>
            <person name="Klenk H.P."/>
            <person name="Lapidus A."/>
        </authorList>
    </citation>
    <scope>NUCLEOTIDE SEQUENCE [LARGE SCALE GENOMIC DNA]</scope>
    <source>
        <strain evidence="3">ATCC 43296 / DSM 3776 / IFAM 1008 / 290</strain>
    </source>
</reference>
<dbReference type="SUPFAM" id="SSF49464">
    <property type="entry name" value="Carboxypeptidase regulatory domain-like"/>
    <property type="match status" value="1"/>
</dbReference>
<evidence type="ECO:0008006" key="4">
    <source>
        <dbReference type="Google" id="ProtNLM"/>
    </source>
</evidence>
<dbReference type="Gene3D" id="2.60.40.1120">
    <property type="entry name" value="Carboxypeptidase-like, regulatory domain"/>
    <property type="match status" value="1"/>
</dbReference>
<proteinExistence type="predicted"/>
<accession>D5SPZ6</accession>
<name>D5SPZ6_PLAL2</name>
<feature type="region of interest" description="Disordered" evidence="1">
    <location>
        <begin position="108"/>
        <end position="130"/>
    </location>
</feature>
<dbReference type="InterPro" id="IPR008969">
    <property type="entry name" value="CarboxyPept-like_regulatory"/>
</dbReference>
<dbReference type="PROSITE" id="PS51257">
    <property type="entry name" value="PROKAR_LIPOPROTEIN"/>
    <property type="match status" value="1"/>
</dbReference>
<keyword evidence="3" id="KW-1185">Reference proteome</keyword>